<dbReference type="Proteomes" id="UP000250443">
    <property type="component" value="Unassembled WGS sequence"/>
</dbReference>
<reference evidence="1 2" key="1">
    <citation type="submission" date="2018-06" db="EMBL/GenBank/DDBJ databases">
        <authorList>
            <consortium name="Pathogen Informatics"/>
            <person name="Doyle S."/>
        </authorList>
    </citation>
    <scope>NUCLEOTIDE SEQUENCE [LARGE SCALE GENOMIC DNA]</scope>
    <source>
        <strain evidence="1 2">NCTC11842</strain>
    </source>
</reference>
<evidence type="ECO:0000313" key="2">
    <source>
        <dbReference type="Proteomes" id="UP000250443"/>
    </source>
</evidence>
<dbReference type="GO" id="GO:0016740">
    <property type="term" value="F:transferase activity"/>
    <property type="evidence" value="ECO:0007669"/>
    <property type="project" value="UniProtKB-KW"/>
</dbReference>
<evidence type="ECO:0000313" key="1">
    <source>
        <dbReference type="EMBL" id="SPZ06399.1"/>
    </source>
</evidence>
<dbReference type="AlphaFoldDB" id="A0A2X2EDX2"/>
<dbReference type="PANTHER" id="PTHR12526">
    <property type="entry name" value="GLYCOSYLTRANSFERASE"/>
    <property type="match status" value="1"/>
</dbReference>
<accession>A0A2X2EDX2</accession>
<gene>
    <name evidence="1" type="ORF">NCTC11842_02272</name>
</gene>
<keyword evidence="1" id="KW-0808">Transferase</keyword>
<name>A0A2X2EDX2_PSELU</name>
<dbReference type="SUPFAM" id="SSF53756">
    <property type="entry name" value="UDP-Glycosyltransferase/glycogen phosphorylase"/>
    <property type="match status" value="1"/>
</dbReference>
<dbReference type="PANTHER" id="PTHR12526:SF630">
    <property type="entry name" value="GLYCOSYLTRANSFERASE"/>
    <property type="match status" value="1"/>
</dbReference>
<dbReference type="Gene3D" id="3.40.50.2000">
    <property type="entry name" value="Glycogen Phosphorylase B"/>
    <property type="match status" value="1"/>
</dbReference>
<organism evidence="1 2">
    <name type="scientific">Pseudomonas luteola</name>
    <dbReference type="NCBI Taxonomy" id="47886"/>
    <lineage>
        <taxon>Bacteria</taxon>
        <taxon>Pseudomonadati</taxon>
        <taxon>Pseudomonadota</taxon>
        <taxon>Gammaproteobacteria</taxon>
        <taxon>Pseudomonadales</taxon>
        <taxon>Pseudomonadaceae</taxon>
        <taxon>Pseudomonas</taxon>
    </lineage>
</organism>
<sequence length="396" mass="44886">MSWAGPFQYEIGKSKPSSRTEMGFDASGRENLPTLICLSHLRWNFVYQRPQHLMSRFARDYNVLFFEEPMPSDEPNPWLEEIEADLGVTRLVPRLPSDVQGEAAEAVLKRLLDRYVEESGIEEAVLWYYTPMSWPFSHHLKSTLTVYDCMDELSAFRGAPPEMLERERLLLEKADVVFTGGYSLYEAKRERHPNAHPFPSSVDIAHFAQVRAEQLDPDDQNSIPHPRLGFYGVIDERLDIDLLAEVARQRPDWHIVLIGPVVKIDPNSLPKLDNIHLLGGKVYDELPHYLAGWDVAIMPFALNESTRFISPTKTPEYLAGGKPVVSTPITDVVRTYGESGIVRIADSAEAFIRAVEASLVDAQDREGLLKQADSILGEMSWDATWQGMTEQMKCAR</sequence>
<protein>
    <submittedName>
        <fullName evidence="1">Glycosyltransferase</fullName>
    </submittedName>
</protein>
<dbReference type="Pfam" id="PF13692">
    <property type="entry name" value="Glyco_trans_1_4"/>
    <property type="match status" value="1"/>
</dbReference>
<proteinExistence type="predicted"/>
<dbReference type="RefSeq" id="WP_010798428.1">
    <property type="nucleotide sequence ID" value="NZ_UAUF01000011.1"/>
</dbReference>
<dbReference type="CDD" id="cd04950">
    <property type="entry name" value="GT4_TuaH-like"/>
    <property type="match status" value="1"/>
</dbReference>
<dbReference type="EMBL" id="UAUF01000011">
    <property type="protein sequence ID" value="SPZ06399.1"/>
    <property type="molecule type" value="Genomic_DNA"/>
</dbReference>